<sequence>MKNIIAYSAEKLYRDFEKADEFFLSSGMKDMELYEKQIAEATRKAAAEHMAALYTDMNRMLCEDISRAEKYTIQRHDERQLLTTVGPVRFTHTLFRSRKDGTCHYLLDEWMELDAHERLSSRAEAEVLAEAVKTSYASASRVLGEDSVISKTAVMDKVHGIQTQLPFPKPEKKKCVEYLYIEADEDHIHKQDKTGTEKKSSMIGKLLYLYESQEKKAGRKELKNVFYLGDLCSGGEANRHLFERMQEYIDTNYESRYLKAVYISGDGGAWIKAGAEYIEKGVPVLDKFHMMKYINKAANQMLDEAGEAKGRLWKALYKGKKKKFVKTIKAIRKCAPNEKAVNDCEEYLLNNWDSAVRRMRDKNVYGCSAEGHVSHMYSDRMSSRPMGWSEAGADAMCQLRCYVKDYGEEKILELVKYRRNHKQEEATGTEGISVRPNRGYMRELLLHRHDNDRVYIEKMQATIPSIDIRKKLAIREQLGGI</sequence>
<reference evidence="2 3" key="1">
    <citation type="submission" date="2019-08" db="EMBL/GenBank/DDBJ databases">
        <title>In-depth cultivation of the pig gut microbiome towards novel bacterial diversity and tailored functional studies.</title>
        <authorList>
            <person name="Wylensek D."/>
            <person name="Hitch T.C.A."/>
            <person name="Clavel T."/>
        </authorList>
    </citation>
    <scope>NUCLEOTIDE SEQUENCE [LARGE SCALE GENOMIC DNA]</scope>
    <source>
        <strain evidence="2 3">WCA3-601-WT-6H</strain>
    </source>
</reference>
<comment type="similarity">
    <text evidence="1">Belongs to the UPF0236 family.</text>
</comment>
<dbReference type="RefSeq" id="WP_154497950.1">
    <property type="nucleotide sequence ID" value="NZ_VUMU01000018.1"/>
</dbReference>
<accession>A0A6L5YKR8</accession>
<dbReference type="EMBL" id="VUMU01000018">
    <property type="protein sequence ID" value="MST59034.1"/>
    <property type="molecule type" value="Genomic_DNA"/>
</dbReference>
<keyword evidence="3" id="KW-1185">Reference proteome</keyword>
<proteinExistence type="inferred from homology"/>
<dbReference type="Proteomes" id="UP000476055">
    <property type="component" value="Unassembled WGS sequence"/>
</dbReference>
<dbReference type="Pfam" id="PF06782">
    <property type="entry name" value="UPF0236"/>
    <property type="match status" value="1"/>
</dbReference>
<dbReference type="InterPro" id="IPR009620">
    <property type="entry name" value="UPF0236"/>
</dbReference>
<evidence type="ECO:0000256" key="1">
    <source>
        <dbReference type="ARBA" id="ARBA00006539"/>
    </source>
</evidence>
<dbReference type="AlphaFoldDB" id="A0A6L5YKR8"/>
<name>A0A6L5YKR8_9FIRM</name>
<gene>
    <name evidence="2" type="ORF">FYJ59_12460</name>
</gene>
<evidence type="ECO:0000313" key="3">
    <source>
        <dbReference type="Proteomes" id="UP000476055"/>
    </source>
</evidence>
<dbReference type="NCBIfam" id="NF033529">
    <property type="entry name" value="transpos_ISLre2"/>
    <property type="match status" value="1"/>
</dbReference>
<evidence type="ECO:0000313" key="2">
    <source>
        <dbReference type="EMBL" id="MST59034.1"/>
    </source>
</evidence>
<organism evidence="2 3">
    <name type="scientific">Waltera intestinalis</name>
    <dbReference type="NCBI Taxonomy" id="2606635"/>
    <lineage>
        <taxon>Bacteria</taxon>
        <taxon>Bacillati</taxon>
        <taxon>Bacillota</taxon>
        <taxon>Clostridia</taxon>
        <taxon>Lachnospirales</taxon>
        <taxon>Lachnospiraceae</taxon>
        <taxon>Waltera</taxon>
    </lineage>
</organism>
<comment type="caution">
    <text evidence="2">The sequence shown here is derived from an EMBL/GenBank/DDBJ whole genome shotgun (WGS) entry which is preliminary data.</text>
</comment>
<protein>
    <submittedName>
        <fullName evidence="2">ISLre2 family transposase</fullName>
    </submittedName>
</protein>